<name>A0ABR4KHD1_9EURO</name>
<dbReference type="Gene3D" id="3.30.559.10">
    <property type="entry name" value="Chloramphenicol acetyltransferase-like domain"/>
    <property type="match status" value="1"/>
</dbReference>
<organism evidence="1 2">
    <name type="scientific">Aspergillus pseudoustus</name>
    <dbReference type="NCBI Taxonomy" id="1810923"/>
    <lineage>
        <taxon>Eukaryota</taxon>
        <taxon>Fungi</taxon>
        <taxon>Dikarya</taxon>
        <taxon>Ascomycota</taxon>
        <taxon>Pezizomycotina</taxon>
        <taxon>Eurotiomycetes</taxon>
        <taxon>Eurotiomycetidae</taxon>
        <taxon>Eurotiales</taxon>
        <taxon>Aspergillaceae</taxon>
        <taxon>Aspergillus</taxon>
        <taxon>Aspergillus subgen. Nidulantes</taxon>
    </lineage>
</organism>
<sequence length="445" mass="50123">MGWAQVSSNRWERALTGFEEYLVLWANKSKNVSHTNQQYTMFSKVKVEINLPNIQSALKHAWKQMRYEEPDIASTFEGDKKVYVIPDEAALQAWLDSTFVVTDITDADEIQRSGGKAEQSRLFYLPQTSELALRMPHYNIDGVGLSIWWDKFFNHLLYPKSESTFGGEHRNLAVPLPEALGNNETPTPEETERATAQVMEYAAKLPGIGMVSKAGKAPSGQCRNIEHRFSPELTRAIIQACKEKDMSVTSAVHAAYGSVLMKHADSQSNTSRYTTVTTFDLRDYLSESFRKTAVTNSTTTLPFSIDLPVSFSQLAQALSDRYRHGIRSNPQTLENVGTYNNVLIGILKTPQAQAVPVPTDGFVSSLGVVEKHLDRQYGSVVTVKDYKISLDVVLGTDTLHVFSFRDQLRVVHSFNDGYEEPHVIREYLNDIEAVLREELLHEPRV</sequence>
<evidence type="ECO:0000313" key="2">
    <source>
        <dbReference type="Proteomes" id="UP001610446"/>
    </source>
</evidence>
<keyword evidence="2" id="KW-1185">Reference proteome</keyword>
<protein>
    <recommendedName>
        <fullName evidence="3">Condensation domain-containing protein</fullName>
    </recommendedName>
</protein>
<dbReference type="InterPro" id="IPR023213">
    <property type="entry name" value="CAT-like_dom_sf"/>
</dbReference>
<comment type="caution">
    <text evidence="1">The sequence shown here is derived from an EMBL/GenBank/DDBJ whole genome shotgun (WGS) entry which is preliminary data.</text>
</comment>
<gene>
    <name evidence="1" type="ORF">BJY01DRAFT_209917</name>
</gene>
<evidence type="ECO:0008006" key="3">
    <source>
        <dbReference type="Google" id="ProtNLM"/>
    </source>
</evidence>
<dbReference type="PANTHER" id="PTHR42034">
    <property type="entry name" value="CHROMOSOME 7, WHOLE GENOME SHOTGUN SEQUENCE-RELATED"/>
    <property type="match status" value="1"/>
</dbReference>
<evidence type="ECO:0000313" key="1">
    <source>
        <dbReference type="EMBL" id="KAL2850603.1"/>
    </source>
</evidence>
<dbReference type="SUPFAM" id="SSF52777">
    <property type="entry name" value="CoA-dependent acyltransferases"/>
    <property type="match status" value="1"/>
</dbReference>
<reference evidence="1 2" key="1">
    <citation type="submission" date="2024-07" db="EMBL/GenBank/DDBJ databases">
        <title>Section-level genome sequencing and comparative genomics of Aspergillus sections Usti and Cavernicolus.</title>
        <authorList>
            <consortium name="Lawrence Berkeley National Laboratory"/>
            <person name="Nybo J.L."/>
            <person name="Vesth T.C."/>
            <person name="Theobald S."/>
            <person name="Frisvad J.C."/>
            <person name="Larsen T.O."/>
            <person name="Kjaerboelling I."/>
            <person name="Rothschild-Mancinelli K."/>
            <person name="Lyhne E.K."/>
            <person name="Kogle M.E."/>
            <person name="Barry K."/>
            <person name="Clum A."/>
            <person name="Na H."/>
            <person name="Ledsgaard L."/>
            <person name="Lin J."/>
            <person name="Lipzen A."/>
            <person name="Kuo A."/>
            <person name="Riley R."/>
            <person name="Mondo S."/>
            <person name="Labutti K."/>
            <person name="Haridas S."/>
            <person name="Pangalinan J."/>
            <person name="Salamov A.A."/>
            <person name="Simmons B.A."/>
            <person name="Magnuson J.K."/>
            <person name="Chen J."/>
            <person name="Drula E."/>
            <person name="Henrissat B."/>
            <person name="Wiebenga A."/>
            <person name="Lubbers R.J."/>
            <person name="Gomes A.C."/>
            <person name="Makela M.R."/>
            <person name="Stajich J."/>
            <person name="Grigoriev I.V."/>
            <person name="Mortensen U.H."/>
            <person name="De Vries R.P."/>
            <person name="Baker S.E."/>
            <person name="Andersen M.R."/>
        </authorList>
    </citation>
    <scope>NUCLEOTIDE SEQUENCE [LARGE SCALE GENOMIC DNA]</scope>
    <source>
        <strain evidence="1 2">CBS 123904</strain>
    </source>
</reference>
<dbReference type="Proteomes" id="UP001610446">
    <property type="component" value="Unassembled WGS sequence"/>
</dbReference>
<proteinExistence type="predicted"/>
<accession>A0ABR4KHD1</accession>
<dbReference type="Gene3D" id="3.30.559.30">
    <property type="entry name" value="Nonribosomal peptide synthetase, condensation domain"/>
    <property type="match status" value="1"/>
</dbReference>
<dbReference type="PANTHER" id="PTHR42034:SF1">
    <property type="entry name" value="CONDENSATION DOMAIN-CONTAINING PROTEIN"/>
    <property type="match status" value="1"/>
</dbReference>
<dbReference type="EMBL" id="JBFXLU010000036">
    <property type="protein sequence ID" value="KAL2850603.1"/>
    <property type="molecule type" value="Genomic_DNA"/>
</dbReference>